<dbReference type="InterPro" id="IPR043429">
    <property type="entry name" value="ArtM/GltK/GlnP/TcyL/YhdX-like"/>
</dbReference>
<accession>A0A537J1J4</accession>
<comment type="caution">
    <text evidence="9">The sequence shown here is derived from an EMBL/GenBank/DDBJ whole genome shotgun (WGS) entry which is preliminary data.</text>
</comment>
<evidence type="ECO:0000313" key="10">
    <source>
        <dbReference type="Proteomes" id="UP000318834"/>
    </source>
</evidence>
<dbReference type="PROSITE" id="PS50928">
    <property type="entry name" value="ABC_TM1"/>
    <property type="match status" value="1"/>
</dbReference>
<feature type="transmembrane region" description="Helical" evidence="7">
    <location>
        <begin position="177"/>
        <end position="197"/>
    </location>
</feature>
<proteinExistence type="inferred from homology"/>
<protein>
    <submittedName>
        <fullName evidence="9">Amino acid ABC transporter permease</fullName>
    </submittedName>
</protein>
<keyword evidence="4 7" id="KW-0812">Transmembrane</keyword>
<reference evidence="9 10" key="1">
    <citation type="journal article" date="2019" name="Nat. Microbiol.">
        <title>Mediterranean grassland soil C-N compound turnover is dependent on rainfall and depth, and is mediated by genomically divergent microorganisms.</title>
        <authorList>
            <person name="Diamond S."/>
            <person name="Andeer P.F."/>
            <person name="Li Z."/>
            <person name="Crits-Christoph A."/>
            <person name="Burstein D."/>
            <person name="Anantharaman K."/>
            <person name="Lane K.R."/>
            <person name="Thomas B.C."/>
            <person name="Pan C."/>
            <person name="Northen T.R."/>
            <person name="Banfield J.F."/>
        </authorList>
    </citation>
    <scope>NUCLEOTIDE SEQUENCE [LARGE SCALE GENOMIC DNA]</scope>
    <source>
        <strain evidence="9">NP_8</strain>
    </source>
</reference>
<dbReference type="CDD" id="cd06261">
    <property type="entry name" value="TM_PBP2"/>
    <property type="match status" value="1"/>
</dbReference>
<evidence type="ECO:0000256" key="7">
    <source>
        <dbReference type="RuleBase" id="RU363032"/>
    </source>
</evidence>
<feature type="transmembrane region" description="Helical" evidence="7">
    <location>
        <begin position="82"/>
        <end position="100"/>
    </location>
</feature>
<dbReference type="NCBIfam" id="TIGR01726">
    <property type="entry name" value="HEQRo_perm_3TM"/>
    <property type="match status" value="1"/>
</dbReference>
<feature type="transmembrane region" description="Helical" evidence="7">
    <location>
        <begin position="29"/>
        <end position="50"/>
    </location>
</feature>
<dbReference type="EMBL" id="VBAP01000009">
    <property type="protein sequence ID" value="TMI76886.1"/>
    <property type="molecule type" value="Genomic_DNA"/>
</dbReference>
<comment type="similarity">
    <text evidence="7">Belongs to the binding-protein-dependent transport system permease family.</text>
</comment>
<dbReference type="InterPro" id="IPR035906">
    <property type="entry name" value="MetI-like_sf"/>
</dbReference>
<keyword evidence="6 7" id="KW-0472">Membrane</keyword>
<keyword evidence="3" id="KW-1003">Cell membrane</keyword>
<sequence>MTVIHAQVLAPPQTRPSMREWLRHNLFDGIWNTLLTVAIAALLVLVMARVGPWIAHAHWGVVADHPRFWLIGLMPVELAVRAYWAGGLIAVMVLFTLLGVRVRVRPAALLSAWGGILIAVAWVMSPVRLDQIGGLYLTLLLAVAAIAGSFPIGVLIGVGRVSRLPVVRGLCTLYIELIRGIPFITLLLWFSVFVTLVSGDALSRVERAMVAMIVFTSAYVGEIVRAGIQSVPRGQMEAARAVGLSSLATMRHVVLPQAVKNMIPALVGQFISLFKDTSLTVIIGLTELVGTGRALLAITQYLHDVREVYVFLLLVYFVFSYVMSSASRKLEQRLGLGER</sequence>
<dbReference type="InterPro" id="IPR010065">
    <property type="entry name" value="AA_ABC_transptr_permease_3TM"/>
</dbReference>
<evidence type="ECO:0000256" key="6">
    <source>
        <dbReference type="ARBA" id="ARBA00023136"/>
    </source>
</evidence>
<feature type="transmembrane region" description="Helical" evidence="7">
    <location>
        <begin position="209"/>
        <end position="228"/>
    </location>
</feature>
<evidence type="ECO:0000256" key="4">
    <source>
        <dbReference type="ARBA" id="ARBA00022692"/>
    </source>
</evidence>
<evidence type="ECO:0000256" key="1">
    <source>
        <dbReference type="ARBA" id="ARBA00004651"/>
    </source>
</evidence>
<gene>
    <name evidence="9" type="ORF">E6H05_02470</name>
</gene>
<dbReference type="PANTHER" id="PTHR30614:SF41">
    <property type="entry name" value="INNER MEMBRANE AMINO-ACID ABC TRANSPORTER PERMEASE PROTEIN YHDY"/>
    <property type="match status" value="1"/>
</dbReference>
<evidence type="ECO:0000256" key="5">
    <source>
        <dbReference type="ARBA" id="ARBA00022989"/>
    </source>
</evidence>
<evidence type="ECO:0000259" key="8">
    <source>
        <dbReference type="PROSITE" id="PS50928"/>
    </source>
</evidence>
<dbReference type="SUPFAM" id="SSF161098">
    <property type="entry name" value="MetI-like"/>
    <property type="match status" value="1"/>
</dbReference>
<dbReference type="InterPro" id="IPR000515">
    <property type="entry name" value="MetI-like"/>
</dbReference>
<dbReference type="Proteomes" id="UP000318834">
    <property type="component" value="Unassembled WGS sequence"/>
</dbReference>
<dbReference type="Pfam" id="PF00528">
    <property type="entry name" value="BPD_transp_1"/>
    <property type="match status" value="1"/>
</dbReference>
<organism evidence="9 10">
    <name type="scientific">Candidatus Segetimicrobium genomatis</name>
    <dbReference type="NCBI Taxonomy" id="2569760"/>
    <lineage>
        <taxon>Bacteria</taxon>
        <taxon>Bacillati</taxon>
        <taxon>Candidatus Sysuimicrobiota</taxon>
        <taxon>Candidatus Sysuimicrobiia</taxon>
        <taxon>Candidatus Sysuimicrobiales</taxon>
        <taxon>Candidatus Segetimicrobiaceae</taxon>
        <taxon>Candidatus Segetimicrobium</taxon>
    </lineage>
</organism>
<feature type="transmembrane region" description="Helical" evidence="7">
    <location>
        <begin position="107"/>
        <end position="124"/>
    </location>
</feature>
<dbReference type="AlphaFoldDB" id="A0A537J1J4"/>
<dbReference type="GO" id="GO:0043190">
    <property type="term" value="C:ATP-binding cassette (ABC) transporter complex"/>
    <property type="evidence" value="ECO:0007669"/>
    <property type="project" value="InterPro"/>
</dbReference>
<name>A0A537J1J4_9BACT</name>
<evidence type="ECO:0000256" key="2">
    <source>
        <dbReference type="ARBA" id="ARBA00022448"/>
    </source>
</evidence>
<feature type="transmembrane region" description="Helical" evidence="7">
    <location>
        <begin position="136"/>
        <end position="156"/>
    </location>
</feature>
<dbReference type="GO" id="GO:0006865">
    <property type="term" value="P:amino acid transport"/>
    <property type="evidence" value="ECO:0007669"/>
    <property type="project" value="TreeGrafter"/>
</dbReference>
<feature type="domain" description="ABC transmembrane type-1" evidence="8">
    <location>
        <begin position="135"/>
        <end position="323"/>
    </location>
</feature>
<dbReference type="GO" id="GO:0022857">
    <property type="term" value="F:transmembrane transporter activity"/>
    <property type="evidence" value="ECO:0007669"/>
    <property type="project" value="InterPro"/>
</dbReference>
<dbReference type="PANTHER" id="PTHR30614">
    <property type="entry name" value="MEMBRANE COMPONENT OF AMINO ACID ABC TRANSPORTER"/>
    <property type="match status" value="1"/>
</dbReference>
<evidence type="ECO:0000313" key="9">
    <source>
        <dbReference type="EMBL" id="TMI76886.1"/>
    </source>
</evidence>
<dbReference type="Gene3D" id="1.10.3720.10">
    <property type="entry name" value="MetI-like"/>
    <property type="match status" value="1"/>
</dbReference>
<comment type="subcellular location">
    <subcellularLocation>
        <location evidence="1 7">Cell membrane</location>
        <topology evidence="1 7">Multi-pass membrane protein</topology>
    </subcellularLocation>
</comment>
<keyword evidence="2 7" id="KW-0813">Transport</keyword>
<evidence type="ECO:0000256" key="3">
    <source>
        <dbReference type="ARBA" id="ARBA00022475"/>
    </source>
</evidence>
<keyword evidence="5 7" id="KW-1133">Transmembrane helix</keyword>
<feature type="transmembrane region" description="Helical" evidence="7">
    <location>
        <begin position="308"/>
        <end position="326"/>
    </location>
</feature>